<gene>
    <name evidence="3" type="ORF">DGYR_LOCUS9701</name>
</gene>
<keyword evidence="1" id="KW-0812">Transmembrane</keyword>
<dbReference type="AlphaFoldDB" id="A0A7I8W134"/>
<accession>A0A7I8W134</accession>
<evidence type="ECO:0000313" key="4">
    <source>
        <dbReference type="Proteomes" id="UP000549394"/>
    </source>
</evidence>
<evidence type="ECO:0000259" key="2">
    <source>
        <dbReference type="PROSITE" id="PS50948"/>
    </source>
</evidence>
<proteinExistence type="predicted"/>
<dbReference type="Proteomes" id="UP000549394">
    <property type="component" value="Unassembled WGS sequence"/>
</dbReference>
<name>A0A7I8W134_9ANNE</name>
<dbReference type="InterPro" id="IPR003609">
    <property type="entry name" value="Pan_app"/>
</dbReference>
<organism evidence="3 4">
    <name type="scientific">Dimorphilus gyrociliatus</name>
    <dbReference type="NCBI Taxonomy" id="2664684"/>
    <lineage>
        <taxon>Eukaryota</taxon>
        <taxon>Metazoa</taxon>
        <taxon>Spiralia</taxon>
        <taxon>Lophotrochozoa</taxon>
        <taxon>Annelida</taxon>
        <taxon>Polychaeta</taxon>
        <taxon>Polychaeta incertae sedis</taxon>
        <taxon>Dinophilidae</taxon>
        <taxon>Dimorphilus</taxon>
    </lineage>
</organism>
<keyword evidence="1" id="KW-0472">Membrane</keyword>
<protein>
    <recommendedName>
        <fullName evidence="2">Apple domain-containing protein</fullName>
    </recommendedName>
</protein>
<keyword evidence="1" id="KW-1133">Transmembrane helix</keyword>
<keyword evidence="4" id="KW-1185">Reference proteome</keyword>
<dbReference type="EMBL" id="CAJFCJ010000015">
    <property type="protein sequence ID" value="CAD5121794.1"/>
    <property type="molecule type" value="Genomic_DNA"/>
</dbReference>
<feature type="transmembrane region" description="Helical" evidence="1">
    <location>
        <begin position="7"/>
        <end position="24"/>
    </location>
</feature>
<evidence type="ECO:0000256" key="1">
    <source>
        <dbReference type="SAM" id="Phobius"/>
    </source>
</evidence>
<reference evidence="3 4" key="1">
    <citation type="submission" date="2020-08" db="EMBL/GenBank/DDBJ databases">
        <authorList>
            <person name="Hejnol A."/>
        </authorList>
    </citation>
    <scope>NUCLEOTIDE SEQUENCE [LARGE SCALE GENOMIC DNA]</scope>
</reference>
<sequence length="358" mass="40982">MFSAYCLYIYLLLLICVCNIFNYITTDECQVSKKIIYSKPSISKKICHEQYKCWDPQIGCYYNKNPTPGFRAEVGVCLHNVEIINVKNDTTLSDCSRECLKYNNCVSVSYSIKMKKCSLQMGVCKDLNLLITDNIELIKMASRQTTCFDRDCPENDITQNKNNFSQCISDCMKTEECIGLSFLWFNQEISCFEKREICNVFDKIALGSPGVHFCIASPLTPDLNDIRQGLLKNITDKSSKTCIKVTINKIFNLRISWPSIGNHSMDFKLIIEGNNLKKCLQSQLGLEHFGVIVYVREEFVGEPSFKGYFKSCDLIKGNHDTLCEYFCSCGEEFCQAVFIKAFGLNEDNMELCSYKIEQ</sequence>
<feature type="domain" description="Apple" evidence="2">
    <location>
        <begin position="60"/>
        <end position="152"/>
    </location>
</feature>
<evidence type="ECO:0000313" key="3">
    <source>
        <dbReference type="EMBL" id="CAD5121794.1"/>
    </source>
</evidence>
<dbReference type="PROSITE" id="PS50948">
    <property type="entry name" value="PAN"/>
    <property type="match status" value="1"/>
</dbReference>
<comment type="caution">
    <text evidence="3">The sequence shown here is derived from an EMBL/GenBank/DDBJ whole genome shotgun (WGS) entry which is preliminary data.</text>
</comment>